<feature type="region of interest" description="Disordered" evidence="1">
    <location>
        <begin position="44"/>
        <end position="82"/>
    </location>
</feature>
<dbReference type="AlphaFoldDB" id="A0AAN8CPD2"/>
<protein>
    <submittedName>
        <fullName evidence="2">Uncharacterized protein</fullName>
    </submittedName>
</protein>
<dbReference type="Proteomes" id="UP001331515">
    <property type="component" value="Unassembled WGS sequence"/>
</dbReference>
<organism evidence="2 3">
    <name type="scientific">Champsocephalus gunnari</name>
    <name type="common">Mackerel icefish</name>
    <dbReference type="NCBI Taxonomy" id="52237"/>
    <lineage>
        <taxon>Eukaryota</taxon>
        <taxon>Metazoa</taxon>
        <taxon>Chordata</taxon>
        <taxon>Craniata</taxon>
        <taxon>Vertebrata</taxon>
        <taxon>Euteleostomi</taxon>
        <taxon>Actinopterygii</taxon>
        <taxon>Neopterygii</taxon>
        <taxon>Teleostei</taxon>
        <taxon>Neoteleostei</taxon>
        <taxon>Acanthomorphata</taxon>
        <taxon>Eupercaria</taxon>
        <taxon>Perciformes</taxon>
        <taxon>Notothenioidei</taxon>
        <taxon>Channichthyidae</taxon>
        <taxon>Champsocephalus</taxon>
    </lineage>
</organism>
<accession>A0AAN8CPD2</accession>
<dbReference type="EMBL" id="JAURVH010001529">
    <property type="protein sequence ID" value="KAK5907936.1"/>
    <property type="molecule type" value="Genomic_DNA"/>
</dbReference>
<evidence type="ECO:0000313" key="3">
    <source>
        <dbReference type="Proteomes" id="UP001331515"/>
    </source>
</evidence>
<proteinExistence type="predicted"/>
<evidence type="ECO:0000256" key="1">
    <source>
        <dbReference type="SAM" id="MobiDB-lite"/>
    </source>
</evidence>
<name>A0AAN8CPD2_CHAGU</name>
<keyword evidence="3" id="KW-1185">Reference proteome</keyword>
<sequence>MTMAIDDRVSAIEKPCGSTGVVPEAGYVRPCNQARPAAVCADQEGTVAGGGSSSSVGSVSTPQPPKSPFCERRTQKQGDTCA</sequence>
<gene>
    <name evidence="2" type="ORF">CgunFtcFv8_016036</name>
</gene>
<comment type="caution">
    <text evidence="2">The sequence shown here is derived from an EMBL/GenBank/DDBJ whole genome shotgun (WGS) entry which is preliminary data.</text>
</comment>
<evidence type="ECO:0000313" key="2">
    <source>
        <dbReference type="EMBL" id="KAK5907936.1"/>
    </source>
</evidence>
<reference evidence="2 3" key="1">
    <citation type="journal article" date="2023" name="Mol. Biol. Evol.">
        <title>Genomics of Secondarily Temperate Adaptation in the Only Non-Antarctic Icefish.</title>
        <authorList>
            <person name="Rivera-Colon A.G."/>
            <person name="Rayamajhi N."/>
            <person name="Minhas B.F."/>
            <person name="Madrigal G."/>
            <person name="Bilyk K.T."/>
            <person name="Yoon V."/>
            <person name="Hune M."/>
            <person name="Gregory S."/>
            <person name="Cheng C.H.C."/>
            <person name="Catchen J.M."/>
        </authorList>
    </citation>
    <scope>NUCLEOTIDE SEQUENCE [LARGE SCALE GENOMIC DNA]</scope>
    <source>
        <tissue evidence="2">White muscle</tissue>
    </source>
</reference>